<keyword evidence="9" id="KW-1185">Reference proteome</keyword>
<protein>
    <submittedName>
        <fullName evidence="8">Type IV pilus assembly protein PilY1</fullName>
    </submittedName>
</protein>
<evidence type="ECO:0000256" key="1">
    <source>
        <dbReference type="ARBA" id="ARBA00004561"/>
    </source>
</evidence>
<evidence type="ECO:0000313" key="8">
    <source>
        <dbReference type="EMBL" id="MET3654814.1"/>
    </source>
</evidence>
<keyword evidence="4" id="KW-0479">Metal-binding</keyword>
<accession>A0ABV2K408</accession>
<evidence type="ECO:0000256" key="6">
    <source>
        <dbReference type="ARBA" id="ARBA00023263"/>
    </source>
</evidence>
<sequence>MRKPSRQAVRSWHLASSSVLATLLIGGMSLPVETAGAAPAPPSLAISQVPLTVVQPTHPQVLIAIGNSESMDGNLSGAIMTGSGSLGSDVATLTNSSSLINFTIPAGFTPPLNAGSAGSAPYTVSSGGTLYDNSPSRLNVAKASIQAVINQYIPSTDFGLMAYATTGTSLYTTWVYHMSATGGFTFTNTVPANVRYVANPCFNYTSASTTVQANCGSIAGTLFDATTLSNSHYMIISASSDDPNINDVLYAPNVFPSVSVTYGTRTPTNPYTYYSLAQYNSGSVLSTYASALPTNGIRSTTPTNAGYVPFSDQVMYVQRGFGYGALDAVTGGAGRIVTSGGSAIVTAGQTPTAASVAAAIGSFSAALAPETNNPNSSEIKALAGQSALAGLLTSAGTTLASSLPAIGQNCTPPKQYVVLITDGLPTEDLAGKFWPPVGSDAAAGYGMTATFNADGSLNTGATNDQALIDTIVSIKALNAAGVATYVVGLGAGVDPTKNPQAAATLTAMSIAGGTDAAAAQITGGTRYFPATDPGTLVADLQNILANIASQSSSSSAAAANSTSLNTSSQVYQATFVPGSIADNAWTGDLKAYAIDTSATISSTARWSARQQLDSMGMAGRHIATWDPYYQSSSSSPVVPTAVGFSLSNLSANLQTALAKNGNNATDILNYIRGDHSREQSNGGPLRNRTHLLGDIVDSAPVFVGPAGGPYPDASYATFASSSTVKGRRSMLYFGANDGMLHGVDASSGQEVMGYIPYGGTGGVFSNLYELADPYYLSHHLFFVDGSPQVADVLLSSDGKWHTLLVGGENAGGRSIYALDVTNPNSFTTDNAVASSVLWELTDTDMGLSYSTPVVVRSNAVAVTDASNSSLVKGFAVLFGNGYNSARSTPFFYAVNATTGAVLAKIDLCAAVSGACNSSQPNGLSSIAAANSSGVAGVPQDMAYAGDLQGNLWTINMSNSNPANWTVTLLFQARDSANNAQPITTAPALTPNPNFPQQLGIMAFVGTGALLTQADLTNTDVQTIYGVWDNTSSLSSYPAGTAPTLPYTRANLAQQTVSVVTANFSGTNVNALTLTNNPVNLTYAPLTVSNPAPPPTTLTVTPKEGWYFDLSPIGNGTRSFTPLSIDGGGVKLNTNTPPASACAQPYSYFMNVNFRTGGPMPTASIGLPNGGTGIGSATVNGAPTVLAGVLASDGYSSQPASMQSASGTDVNVISTAKGLKTVSTLGFQPARVGWWQVQ</sequence>
<comment type="similarity">
    <text evidence="2">Belongs to the PilY1 family.</text>
</comment>
<dbReference type="Gene3D" id="3.40.50.410">
    <property type="entry name" value="von Willebrand factor, type A domain"/>
    <property type="match status" value="1"/>
</dbReference>
<dbReference type="EMBL" id="JBEPMU010000010">
    <property type="protein sequence ID" value="MET3654814.1"/>
    <property type="molecule type" value="Genomic_DNA"/>
</dbReference>
<dbReference type="Pfam" id="PF05567">
    <property type="entry name" value="T4P_PilY1"/>
    <property type="match status" value="1"/>
</dbReference>
<feature type="domain" description="PilY1 beta-propeller" evidence="7">
    <location>
        <begin position="692"/>
        <end position="1058"/>
    </location>
</feature>
<evidence type="ECO:0000256" key="3">
    <source>
        <dbReference type="ARBA" id="ARBA00022558"/>
    </source>
</evidence>
<comment type="subcellular location">
    <subcellularLocation>
        <location evidence="1">Fimbrium</location>
    </subcellularLocation>
</comment>
<reference evidence="8 9" key="1">
    <citation type="submission" date="2024-06" db="EMBL/GenBank/DDBJ databases">
        <title>Sorghum-associated microbial communities from plants grown in Nebraska, USA.</title>
        <authorList>
            <person name="Schachtman D."/>
        </authorList>
    </citation>
    <scope>NUCLEOTIDE SEQUENCE [LARGE SCALE GENOMIC DNA]</scope>
    <source>
        <strain evidence="8 9">1073</strain>
    </source>
</reference>
<dbReference type="SUPFAM" id="SSF50998">
    <property type="entry name" value="Quinoprotein alcohol dehydrogenase-like"/>
    <property type="match status" value="1"/>
</dbReference>
<evidence type="ECO:0000256" key="4">
    <source>
        <dbReference type="ARBA" id="ARBA00022723"/>
    </source>
</evidence>
<dbReference type="InterPro" id="IPR011047">
    <property type="entry name" value="Quinoprotein_ADH-like_sf"/>
</dbReference>
<dbReference type="Proteomes" id="UP001549184">
    <property type="component" value="Unassembled WGS sequence"/>
</dbReference>
<evidence type="ECO:0000259" key="7">
    <source>
        <dbReference type="Pfam" id="PF05567"/>
    </source>
</evidence>
<name>A0ABV2K408_9GAMM</name>
<evidence type="ECO:0000256" key="5">
    <source>
        <dbReference type="ARBA" id="ARBA00022837"/>
    </source>
</evidence>
<keyword evidence="5" id="KW-0106">Calcium</keyword>
<keyword evidence="3" id="KW-1029">Fimbrium biogenesis</keyword>
<dbReference type="InterPro" id="IPR036465">
    <property type="entry name" value="vWFA_dom_sf"/>
</dbReference>
<dbReference type="RefSeq" id="WP_354016142.1">
    <property type="nucleotide sequence ID" value="NZ_JBEPMU010000010.1"/>
</dbReference>
<proteinExistence type="inferred from homology"/>
<keyword evidence="6" id="KW-0281">Fimbrium</keyword>
<comment type="caution">
    <text evidence="8">The sequence shown here is derived from an EMBL/GenBank/DDBJ whole genome shotgun (WGS) entry which is preliminary data.</text>
</comment>
<evidence type="ECO:0000256" key="2">
    <source>
        <dbReference type="ARBA" id="ARBA00008387"/>
    </source>
</evidence>
<dbReference type="InterPro" id="IPR008707">
    <property type="entry name" value="B-propeller_PilY1"/>
</dbReference>
<organism evidence="8 9">
    <name type="scientific">Dyella japonica</name>
    <dbReference type="NCBI Taxonomy" id="231455"/>
    <lineage>
        <taxon>Bacteria</taxon>
        <taxon>Pseudomonadati</taxon>
        <taxon>Pseudomonadota</taxon>
        <taxon>Gammaproteobacteria</taxon>
        <taxon>Lysobacterales</taxon>
        <taxon>Rhodanobacteraceae</taxon>
        <taxon>Dyella</taxon>
    </lineage>
</organism>
<evidence type="ECO:0000313" key="9">
    <source>
        <dbReference type="Proteomes" id="UP001549184"/>
    </source>
</evidence>
<gene>
    <name evidence="8" type="ORF">ABIC75_004562</name>
</gene>